<feature type="region of interest" description="Disordered" evidence="1">
    <location>
        <begin position="195"/>
        <end position="228"/>
    </location>
</feature>
<evidence type="ECO:0000313" key="3">
    <source>
        <dbReference type="Proteomes" id="UP000187209"/>
    </source>
</evidence>
<comment type="caution">
    <text evidence="2">The sequence shown here is derived from an EMBL/GenBank/DDBJ whole genome shotgun (WGS) entry which is preliminary data.</text>
</comment>
<keyword evidence="3" id="KW-1185">Reference proteome</keyword>
<proteinExistence type="predicted"/>
<evidence type="ECO:0000313" key="2">
    <source>
        <dbReference type="EMBL" id="OMJ93843.1"/>
    </source>
</evidence>
<accession>A0A1R2CXY3</accession>
<protein>
    <submittedName>
        <fullName evidence="2">Uncharacterized protein</fullName>
    </submittedName>
</protein>
<dbReference type="Proteomes" id="UP000187209">
    <property type="component" value="Unassembled WGS sequence"/>
</dbReference>
<organism evidence="2 3">
    <name type="scientific">Stentor coeruleus</name>
    <dbReference type="NCBI Taxonomy" id="5963"/>
    <lineage>
        <taxon>Eukaryota</taxon>
        <taxon>Sar</taxon>
        <taxon>Alveolata</taxon>
        <taxon>Ciliophora</taxon>
        <taxon>Postciliodesmatophora</taxon>
        <taxon>Heterotrichea</taxon>
        <taxon>Heterotrichida</taxon>
        <taxon>Stentoridae</taxon>
        <taxon>Stentor</taxon>
    </lineage>
</organism>
<gene>
    <name evidence="2" type="ORF">SteCoe_3171</name>
</gene>
<name>A0A1R2CXY3_9CILI</name>
<sequence length="319" mass="36997">MKRHTLSSTGLPVDCSTSVYNRSCTPAEMKFNRGVLPGISDEGCFGKLNFSSEKKYSILNVPKVRIRENRIFRQLSNDFKYVIENTESVSRIEKKKKVILKEKISLGKEGNIKRTYRHRRIVGNENIRIHEDRGNRIKLESERFFDRTEVHEKKNTKSDIEEILESQEYLKNYKKKWKKPGIFINLSNKGQEIEKDARVDDSVISDPSPVKEIANEKQSPKSKTPTTSNNIFISNVPSILILSETKVGKAILEKLQESKNRILKKPIRQTSPNQDFIEKQIINYKQESLKVLKNTAFLADKIMKDIRCGQRKKTSMYNN</sequence>
<evidence type="ECO:0000256" key="1">
    <source>
        <dbReference type="SAM" id="MobiDB-lite"/>
    </source>
</evidence>
<dbReference type="EMBL" id="MPUH01000036">
    <property type="protein sequence ID" value="OMJ93843.1"/>
    <property type="molecule type" value="Genomic_DNA"/>
</dbReference>
<reference evidence="2 3" key="1">
    <citation type="submission" date="2016-11" db="EMBL/GenBank/DDBJ databases">
        <title>The macronuclear genome of Stentor coeruleus: a giant cell with tiny introns.</title>
        <authorList>
            <person name="Slabodnick M."/>
            <person name="Ruby J.G."/>
            <person name="Reiff S.B."/>
            <person name="Swart E.C."/>
            <person name="Gosai S."/>
            <person name="Prabakaran S."/>
            <person name="Witkowska E."/>
            <person name="Larue G.E."/>
            <person name="Fisher S."/>
            <person name="Freeman R.M."/>
            <person name="Gunawardena J."/>
            <person name="Chu W."/>
            <person name="Stover N.A."/>
            <person name="Gregory B.D."/>
            <person name="Nowacki M."/>
            <person name="Derisi J."/>
            <person name="Roy S.W."/>
            <person name="Marshall W.F."/>
            <person name="Sood P."/>
        </authorList>
    </citation>
    <scope>NUCLEOTIDE SEQUENCE [LARGE SCALE GENOMIC DNA]</scope>
    <source>
        <strain evidence="2">WM001</strain>
    </source>
</reference>
<dbReference type="AlphaFoldDB" id="A0A1R2CXY3"/>